<dbReference type="Proteomes" id="UP000184144">
    <property type="component" value="Unassembled WGS sequence"/>
</dbReference>
<name>A0A1M4VNK8_9RHOB</name>
<dbReference type="EMBL" id="FQUV01000002">
    <property type="protein sequence ID" value="SHE70430.1"/>
    <property type="molecule type" value="Genomic_DNA"/>
</dbReference>
<organism evidence="2 3">
    <name type="scientific">Litoreibacter ascidiaceicola</name>
    <dbReference type="NCBI Taxonomy" id="1486859"/>
    <lineage>
        <taxon>Bacteria</taxon>
        <taxon>Pseudomonadati</taxon>
        <taxon>Pseudomonadota</taxon>
        <taxon>Alphaproteobacteria</taxon>
        <taxon>Rhodobacterales</taxon>
        <taxon>Roseobacteraceae</taxon>
        <taxon>Litoreibacter</taxon>
    </lineage>
</organism>
<proteinExistence type="predicted"/>
<evidence type="ECO:0008006" key="4">
    <source>
        <dbReference type="Google" id="ProtNLM"/>
    </source>
</evidence>
<evidence type="ECO:0000256" key="1">
    <source>
        <dbReference type="SAM" id="Phobius"/>
    </source>
</evidence>
<accession>A0A1M4VNK8</accession>
<keyword evidence="1" id="KW-1133">Transmembrane helix</keyword>
<evidence type="ECO:0000313" key="3">
    <source>
        <dbReference type="Proteomes" id="UP000184144"/>
    </source>
</evidence>
<feature type="transmembrane region" description="Helical" evidence="1">
    <location>
        <begin position="72"/>
        <end position="90"/>
    </location>
</feature>
<sequence>MTFEVLNRIAFVIFAALFVVLLFFPGLIYWLFALEGGPSVDFIARRAAMLFAGLSVLALITAETENDEVRQVVSLSFAVTMAALAILGLFELVRGAAGIGILLAVAVESVFAFYYLRFWRD</sequence>
<feature type="transmembrane region" description="Helical" evidence="1">
    <location>
        <begin position="43"/>
        <end position="60"/>
    </location>
</feature>
<dbReference type="AlphaFoldDB" id="A0A1M4VNK8"/>
<reference evidence="3" key="1">
    <citation type="submission" date="2016-11" db="EMBL/GenBank/DDBJ databases">
        <authorList>
            <person name="Varghese N."/>
            <person name="Submissions S."/>
        </authorList>
    </citation>
    <scope>NUCLEOTIDE SEQUENCE [LARGE SCALE GENOMIC DNA]</scope>
    <source>
        <strain evidence="3">DSM 100566</strain>
    </source>
</reference>
<dbReference type="OrthoDB" id="7862583at2"/>
<keyword evidence="1" id="KW-0472">Membrane</keyword>
<dbReference type="RefSeq" id="WP_073141203.1">
    <property type="nucleotide sequence ID" value="NZ_FQUV01000002.1"/>
</dbReference>
<keyword evidence="1" id="KW-0812">Transmembrane</keyword>
<feature type="transmembrane region" description="Helical" evidence="1">
    <location>
        <begin position="9"/>
        <end position="31"/>
    </location>
</feature>
<keyword evidence="3" id="KW-1185">Reference proteome</keyword>
<protein>
    <recommendedName>
        <fullName evidence="4">DUF4345 domain-containing protein</fullName>
    </recommendedName>
</protein>
<evidence type="ECO:0000313" key="2">
    <source>
        <dbReference type="EMBL" id="SHE70430.1"/>
    </source>
</evidence>
<feature type="transmembrane region" description="Helical" evidence="1">
    <location>
        <begin position="96"/>
        <end position="116"/>
    </location>
</feature>
<gene>
    <name evidence="2" type="ORF">SAMN05444273_102318</name>
</gene>
<dbReference type="STRING" id="1486859.SAMN05444273_102318"/>